<evidence type="ECO:0000313" key="2">
    <source>
        <dbReference type="Proteomes" id="UP000241222"/>
    </source>
</evidence>
<dbReference type="Gene3D" id="3.40.50.300">
    <property type="entry name" value="P-loop containing nucleotide triphosphate hydrolases"/>
    <property type="match status" value="1"/>
</dbReference>
<sequence>MAAYFEHQNTVSASQVYKATFGAHTEGTPSPHTVNCPIEVSFNDESQAQLAYFLRILKQASQQNRWIMFIGQSALVDKNLLKSAGIDLNKVLVLNNKKSKSDQELMEKALRSGNCSAVIATGDIQHFASYAIREASDAGASFAFVINRDNKSQITYH</sequence>
<dbReference type="EMBL" id="PYMH01000020">
    <property type="protein sequence ID" value="PSU29285.1"/>
    <property type="molecule type" value="Genomic_DNA"/>
</dbReference>
<gene>
    <name evidence="1" type="ORF">C9I99_25010</name>
</gene>
<evidence type="ECO:0000313" key="1">
    <source>
        <dbReference type="EMBL" id="PSU29285.1"/>
    </source>
</evidence>
<comment type="caution">
    <text evidence="1">The sequence shown here is derived from an EMBL/GenBank/DDBJ whole genome shotgun (WGS) entry which is preliminary data.</text>
</comment>
<dbReference type="GO" id="GO:0009432">
    <property type="term" value="P:SOS response"/>
    <property type="evidence" value="ECO:0007669"/>
    <property type="project" value="InterPro"/>
</dbReference>
<name>A0A2T3ILN3_9GAMM</name>
<reference evidence="1 2" key="1">
    <citation type="submission" date="2018-03" db="EMBL/GenBank/DDBJ databases">
        <title>Whole genome sequencing of Histamine producing bacteria.</title>
        <authorList>
            <person name="Butler K."/>
        </authorList>
    </citation>
    <scope>NUCLEOTIDE SEQUENCE [LARGE SCALE GENOMIC DNA]</scope>
    <source>
        <strain evidence="1 2">JCM 13586</strain>
    </source>
</reference>
<dbReference type="InterPro" id="IPR027417">
    <property type="entry name" value="P-loop_NTPase"/>
</dbReference>
<proteinExistence type="predicted"/>
<dbReference type="InterPro" id="IPR004596">
    <property type="entry name" value="Cell_div_suppressor_SulA"/>
</dbReference>
<dbReference type="GO" id="GO:0051782">
    <property type="term" value="P:negative regulation of cell division"/>
    <property type="evidence" value="ECO:0007669"/>
    <property type="project" value="InterPro"/>
</dbReference>
<keyword evidence="1" id="KW-0132">Cell division</keyword>
<dbReference type="AlphaFoldDB" id="A0A2T3ILN3"/>
<dbReference type="GO" id="GO:0051301">
    <property type="term" value="P:cell division"/>
    <property type="evidence" value="ECO:0007669"/>
    <property type="project" value="UniProtKB-KW"/>
</dbReference>
<keyword evidence="1" id="KW-0131">Cell cycle</keyword>
<protein>
    <submittedName>
        <fullName evidence="1">Cell division protein FtsZ</fullName>
    </submittedName>
</protein>
<organism evidence="1 2">
    <name type="scientific">Photobacterium lutimaris</name>
    <dbReference type="NCBI Taxonomy" id="388278"/>
    <lineage>
        <taxon>Bacteria</taxon>
        <taxon>Pseudomonadati</taxon>
        <taxon>Pseudomonadota</taxon>
        <taxon>Gammaproteobacteria</taxon>
        <taxon>Vibrionales</taxon>
        <taxon>Vibrionaceae</taxon>
        <taxon>Photobacterium</taxon>
    </lineage>
</organism>
<dbReference type="Proteomes" id="UP000241222">
    <property type="component" value="Unassembled WGS sequence"/>
</dbReference>
<dbReference type="SUPFAM" id="SSF52540">
    <property type="entry name" value="P-loop containing nucleoside triphosphate hydrolases"/>
    <property type="match status" value="1"/>
</dbReference>
<keyword evidence="2" id="KW-1185">Reference proteome</keyword>
<dbReference type="RefSeq" id="WP_107351556.1">
    <property type="nucleotide sequence ID" value="NZ_PYMH01000020.1"/>
</dbReference>
<accession>A0A2T3ILN3</accession>
<dbReference type="OrthoDB" id="9811176at2"/>
<dbReference type="Pfam" id="PF03846">
    <property type="entry name" value="SulA"/>
    <property type="match status" value="1"/>
</dbReference>